<dbReference type="AlphaFoldDB" id="A0A396JY59"/>
<name>A0A396JY59_MEDTR</name>
<gene>
    <name evidence="1" type="ORF">MtrunA17_Chr1g0196291</name>
</gene>
<evidence type="ECO:0000313" key="2">
    <source>
        <dbReference type="Proteomes" id="UP000265566"/>
    </source>
</evidence>
<sequence length="107" mass="11574">MVNTFPPDVATAALDFVVDFNQTVPAKKSKGQQPIAAAPSPVQNAHIIQVDAGCFPEGYTTYGCVFKAAPDNIFFSACKKEELITDPVMAETLAIRWCLNLAKERGL</sequence>
<accession>A0A396JY59</accession>
<protein>
    <submittedName>
        <fullName evidence="1">Uncharacterized protein</fullName>
    </submittedName>
</protein>
<dbReference type="EMBL" id="PSQE01000001">
    <property type="protein sequence ID" value="RHN81183.1"/>
    <property type="molecule type" value="Genomic_DNA"/>
</dbReference>
<organism evidence="1 2">
    <name type="scientific">Medicago truncatula</name>
    <name type="common">Barrel medic</name>
    <name type="synonym">Medicago tribuloides</name>
    <dbReference type="NCBI Taxonomy" id="3880"/>
    <lineage>
        <taxon>Eukaryota</taxon>
        <taxon>Viridiplantae</taxon>
        <taxon>Streptophyta</taxon>
        <taxon>Embryophyta</taxon>
        <taxon>Tracheophyta</taxon>
        <taxon>Spermatophyta</taxon>
        <taxon>Magnoliopsida</taxon>
        <taxon>eudicotyledons</taxon>
        <taxon>Gunneridae</taxon>
        <taxon>Pentapetalae</taxon>
        <taxon>rosids</taxon>
        <taxon>fabids</taxon>
        <taxon>Fabales</taxon>
        <taxon>Fabaceae</taxon>
        <taxon>Papilionoideae</taxon>
        <taxon>50 kb inversion clade</taxon>
        <taxon>NPAAA clade</taxon>
        <taxon>Hologalegina</taxon>
        <taxon>IRL clade</taxon>
        <taxon>Trifolieae</taxon>
        <taxon>Medicago</taxon>
    </lineage>
</organism>
<reference evidence="2" key="1">
    <citation type="journal article" date="2018" name="Nat. Plants">
        <title>Whole-genome landscape of Medicago truncatula symbiotic genes.</title>
        <authorList>
            <person name="Pecrix Y."/>
            <person name="Staton S.E."/>
            <person name="Sallet E."/>
            <person name="Lelandais-Briere C."/>
            <person name="Moreau S."/>
            <person name="Carrere S."/>
            <person name="Blein T."/>
            <person name="Jardinaud M.F."/>
            <person name="Latrasse D."/>
            <person name="Zouine M."/>
            <person name="Zahm M."/>
            <person name="Kreplak J."/>
            <person name="Mayjonade B."/>
            <person name="Satge C."/>
            <person name="Perez M."/>
            <person name="Cauet S."/>
            <person name="Marande W."/>
            <person name="Chantry-Darmon C."/>
            <person name="Lopez-Roques C."/>
            <person name="Bouchez O."/>
            <person name="Berard A."/>
            <person name="Debelle F."/>
            <person name="Munos S."/>
            <person name="Bendahmane A."/>
            <person name="Berges H."/>
            <person name="Niebel A."/>
            <person name="Buitink J."/>
            <person name="Frugier F."/>
            <person name="Benhamed M."/>
            <person name="Crespi M."/>
            <person name="Gouzy J."/>
            <person name="Gamas P."/>
        </authorList>
    </citation>
    <scope>NUCLEOTIDE SEQUENCE [LARGE SCALE GENOMIC DNA]</scope>
    <source>
        <strain evidence="2">cv. Jemalong A17</strain>
    </source>
</reference>
<comment type="caution">
    <text evidence="1">The sequence shown here is derived from an EMBL/GenBank/DDBJ whole genome shotgun (WGS) entry which is preliminary data.</text>
</comment>
<evidence type="ECO:0000313" key="1">
    <source>
        <dbReference type="EMBL" id="RHN81183.1"/>
    </source>
</evidence>
<dbReference type="Proteomes" id="UP000265566">
    <property type="component" value="Chromosome 1"/>
</dbReference>
<proteinExistence type="predicted"/>
<dbReference type="Gramene" id="rna5189">
    <property type="protein sequence ID" value="RHN81183.1"/>
    <property type="gene ID" value="gene5189"/>
</dbReference>